<evidence type="ECO:0000256" key="2">
    <source>
        <dbReference type="SAM" id="SignalP"/>
    </source>
</evidence>
<feature type="signal peptide" evidence="2">
    <location>
        <begin position="1"/>
        <end position="35"/>
    </location>
</feature>
<evidence type="ECO:0000313" key="4">
    <source>
        <dbReference type="Proteomes" id="UP000198341"/>
    </source>
</evidence>
<reference evidence="3 4" key="1">
    <citation type="submission" date="2011-10" db="EMBL/GenBank/DDBJ databases">
        <authorList>
            <person name="Genoscope - CEA"/>
        </authorList>
    </citation>
    <scope>NUCLEOTIDE SEQUENCE [LARGE SCALE GENOMIC DNA]</scope>
    <source>
        <strain evidence="3 4">RCC 1105</strain>
    </source>
</reference>
<dbReference type="InterPro" id="IPR027417">
    <property type="entry name" value="P-loop_NTPase"/>
</dbReference>
<organism evidence="3 4">
    <name type="scientific">Bathycoccus prasinos</name>
    <dbReference type="NCBI Taxonomy" id="41875"/>
    <lineage>
        <taxon>Eukaryota</taxon>
        <taxon>Viridiplantae</taxon>
        <taxon>Chlorophyta</taxon>
        <taxon>Mamiellophyceae</taxon>
        <taxon>Mamiellales</taxon>
        <taxon>Bathycoccaceae</taxon>
        <taxon>Bathycoccus</taxon>
    </lineage>
</organism>
<protein>
    <recommendedName>
        <fullName evidence="5">Sulfotransferase</fullName>
    </recommendedName>
</protein>
<evidence type="ECO:0000256" key="1">
    <source>
        <dbReference type="SAM" id="MobiDB-lite"/>
    </source>
</evidence>
<dbReference type="Proteomes" id="UP000198341">
    <property type="component" value="Chromosome 17"/>
</dbReference>
<feature type="region of interest" description="Disordered" evidence="1">
    <location>
        <begin position="38"/>
        <end position="85"/>
    </location>
</feature>
<dbReference type="OrthoDB" id="496223at2759"/>
<feature type="chain" id="PRO_5003919428" description="Sulfotransferase" evidence="2">
    <location>
        <begin position="36"/>
        <end position="565"/>
    </location>
</feature>
<accession>K8EQF3</accession>
<keyword evidence="4" id="KW-1185">Reference proteome</keyword>
<dbReference type="EMBL" id="FO082262">
    <property type="protein sequence ID" value="CCO20452.1"/>
    <property type="molecule type" value="Genomic_DNA"/>
</dbReference>
<evidence type="ECO:0008006" key="5">
    <source>
        <dbReference type="Google" id="ProtNLM"/>
    </source>
</evidence>
<keyword evidence="2" id="KW-0732">Signal</keyword>
<dbReference type="Gene3D" id="3.40.50.300">
    <property type="entry name" value="P-loop containing nucleotide triphosphate hydrolases"/>
    <property type="match status" value="1"/>
</dbReference>
<dbReference type="AlphaFoldDB" id="K8EQF3"/>
<dbReference type="GeneID" id="19011099"/>
<name>K8EQF3_9CHLO</name>
<feature type="compositionally biased region" description="Low complexity" evidence="1">
    <location>
        <begin position="55"/>
        <end position="78"/>
    </location>
</feature>
<gene>
    <name evidence="3" type="ordered locus">Bathy17g01770</name>
</gene>
<dbReference type="SUPFAM" id="SSF52540">
    <property type="entry name" value="P-loop containing nucleoside triphosphate hydrolases"/>
    <property type="match status" value="1"/>
</dbReference>
<sequence length="565" mass="65949">MFFSSISSFFRRSKVCLLFSMMILTITFCTREVDAAIGNHGRGTGGRSPRRSSPRKASTSSSQGGQQNQQNQQVQPPQLEQPPPRKRTWMNHFVVHKGWNCTQIPSNPVIIGGDGGGAGKSLEKFLFEANAVQFGPVDEDGNSVAQKESGVDTMVLDIMEWAKRPLYDPNDMPYKLQYDVADHLCRMFARQEKWVHPDQTETYVSKKDIPRWGWKDPYAQYLLPLFADTYLRKATYVHLVRDPRTFPIGGLHEKERRLQRKYFGEERWEKLTKKFEREWEHLKKHKQMRNVKKEDVIDLLRTTAHWTAVNFEVAAFALGPYRNHAIILKSEDLVQPRNEHWKLVGSDGSAKPAHMLRVRPLNKLIQLLKLPADTANEISTFQYLRSKASHFSRHEKDFDYRVNSPLVDVQTRIANRTLTLLKYPTDPDLFVPDHPDDDHPLAHGHRVSESYVDPETNEQDATIYAHPEHRYTDETTFTHPDDEHEIDSRTGRIKEYEHMLGMQLKPTERRNEHERKQIPPETDEHRRIKKMLDDHVIKNDILDNMVVRGQKVKDLMMQYKKKKKM</sequence>
<evidence type="ECO:0000313" key="3">
    <source>
        <dbReference type="EMBL" id="CCO20452.1"/>
    </source>
</evidence>
<dbReference type="RefSeq" id="XP_007508348.1">
    <property type="nucleotide sequence ID" value="XM_007508286.1"/>
</dbReference>
<proteinExistence type="predicted"/>
<dbReference type="KEGG" id="bpg:Bathy17g01770"/>